<reference evidence="10" key="1">
    <citation type="submission" date="2015-01" db="EMBL/GenBank/DDBJ databases">
        <authorList>
            <person name="Xiang T."/>
            <person name="Song Y."/>
            <person name="Huang L."/>
            <person name="Wang B."/>
            <person name="Wu P."/>
        </authorList>
    </citation>
    <scope>NUCLEOTIDE SEQUENCE [LARGE SCALE GENOMIC DNA]</scope>
    <source>
        <strain evidence="10">OBR1</strain>
    </source>
</reference>
<dbReference type="SUPFAM" id="SSF56112">
    <property type="entry name" value="Protein kinase-like (PK-like)"/>
    <property type="match status" value="1"/>
</dbReference>
<proteinExistence type="predicted"/>
<evidence type="ECO:0000256" key="8">
    <source>
        <dbReference type="ARBA" id="ARBA00040505"/>
    </source>
</evidence>
<dbReference type="InterPro" id="IPR011009">
    <property type="entry name" value="Kinase-like_dom_sf"/>
</dbReference>
<organism evidence="10 12">
    <name type="scientific">Brenneria goodwinii</name>
    <dbReference type="NCBI Taxonomy" id="1109412"/>
    <lineage>
        <taxon>Bacteria</taxon>
        <taxon>Pseudomonadati</taxon>
        <taxon>Pseudomonadota</taxon>
        <taxon>Gammaproteobacteria</taxon>
        <taxon>Enterobacterales</taxon>
        <taxon>Pectobacteriaceae</taxon>
        <taxon>Brenneria</taxon>
    </lineage>
</organism>
<evidence type="ECO:0000256" key="5">
    <source>
        <dbReference type="ARBA" id="ARBA00036820"/>
    </source>
</evidence>
<sequence length="349" mass="39808">MSHQKTAVADHLMTQSVPQVSCQQAADIALRLYGLRGHVELLQGERDLNFCLSVNAERRYMLKVINAAEPTEVSHFQTNMLLHIAQYAPDLRVPRVVITLNQLAEPVVKVNGVSLRVRLVSYLDGTPQYRVSPSVELMQGLGKNLAQLDLALQNFFHPAAHRPLLWDISHAEQVRPYLEFVDDRQQYQHISRILDRYDQFVSPRLKMLRQQTIHNDLNPHNALVNLHDPTQVAGIIDFGDALHAPLIAELATALAYQVSDGADPFEFVVPFLAAYHRQLPLTEEEIALLPDLIAARMALGITIPQWRSALYPENRDYLLRNLPQCWRGLSRMADYSYEQCYDRFLQACQ</sequence>
<evidence type="ECO:0000259" key="9">
    <source>
        <dbReference type="Pfam" id="PF01636"/>
    </source>
</evidence>
<dbReference type="Proteomes" id="UP000044377">
    <property type="component" value="Unassembled WGS sequence"/>
</dbReference>
<dbReference type="KEGG" id="bgj:AWC36_07160"/>
<evidence type="ECO:0000256" key="6">
    <source>
        <dbReference type="ARBA" id="ARBA00037368"/>
    </source>
</evidence>
<reference evidence="11 13" key="3">
    <citation type="submission" date="2016-09" db="EMBL/GenBank/DDBJ databases">
        <authorList>
            <person name="Doonan J."/>
            <person name="Pachebat J.A."/>
            <person name="Golyshin P.N."/>
            <person name="Denman S."/>
            <person name="Mcdonald J.E."/>
        </authorList>
    </citation>
    <scope>NUCLEOTIDE SEQUENCE [LARGE SCALE GENOMIC DNA]</scope>
    <source>
        <strain evidence="11 13">FRB141</strain>
    </source>
</reference>
<dbReference type="RefSeq" id="WP_048638805.1">
    <property type="nucleotide sequence ID" value="NZ_CGIG01000001.1"/>
</dbReference>
<keyword evidence="4" id="KW-0418">Kinase</keyword>
<dbReference type="EC" id="2.7.1.81" evidence="7"/>
<feature type="domain" description="Aminoglycoside phosphotransferase" evidence="9">
    <location>
        <begin position="43"/>
        <end position="278"/>
    </location>
</feature>
<evidence type="ECO:0000313" key="13">
    <source>
        <dbReference type="Proteomes" id="UP000285972"/>
    </source>
</evidence>
<dbReference type="AlphaFoldDB" id="A0A0G4K048"/>
<evidence type="ECO:0000256" key="7">
    <source>
        <dbReference type="ARBA" id="ARBA00038873"/>
    </source>
</evidence>
<reference evidence="12" key="2">
    <citation type="submission" date="2015-01" db="EMBL/GenBank/DDBJ databases">
        <authorList>
            <person name="Paterson Steve"/>
        </authorList>
    </citation>
    <scope>NUCLEOTIDE SEQUENCE [LARGE SCALE GENOMIC DNA]</scope>
    <source>
        <strain evidence="12">OBR1</strain>
    </source>
</reference>
<dbReference type="STRING" id="1109412.BN1221_04060"/>
<dbReference type="Pfam" id="PF01636">
    <property type="entry name" value="APH"/>
    <property type="match status" value="1"/>
</dbReference>
<evidence type="ECO:0000256" key="2">
    <source>
        <dbReference type="ARBA" id="ARBA00022490"/>
    </source>
</evidence>
<evidence type="ECO:0000256" key="1">
    <source>
        <dbReference type="ARBA" id="ARBA00004496"/>
    </source>
</evidence>
<dbReference type="GO" id="GO:0005737">
    <property type="term" value="C:cytoplasm"/>
    <property type="evidence" value="ECO:0007669"/>
    <property type="project" value="UniProtKB-SubCell"/>
</dbReference>
<keyword evidence="12" id="KW-1185">Reference proteome</keyword>
<dbReference type="Gene3D" id="3.90.1200.10">
    <property type="match status" value="1"/>
</dbReference>
<evidence type="ECO:0000313" key="12">
    <source>
        <dbReference type="Proteomes" id="UP000044377"/>
    </source>
</evidence>
<dbReference type="EMBL" id="MJLX01000023">
    <property type="protein sequence ID" value="RLM24557.1"/>
    <property type="molecule type" value="Genomic_DNA"/>
</dbReference>
<comment type="function">
    <text evidence="6">Catalyzes the GTP-dependent phosphorylation of 5-hydroxy-L-lysine.</text>
</comment>
<dbReference type="Proteomes" id="UP000285972">
    <property type="component" value="Unassembled WGS sequence"/>
</dbReference>
<gene>
    <name evidence="11" type="ORF">BIY26_10305</name>
    <name evidence="10" type="ORF">BN1221_04060</name>
</gene>
<evidence type="ECO:0000313" key="11">
    <source>
        <dbReference type="EMBL" id="RLM24557.1"/>
    </source>
</evidence>
<keyword evidence="2" id="KW-0963">Cytoplasm</keyword>
<dbReference type="EMBL" id="CGIG01000001">
    <property type="protein sequence ID" value="CPR19970.1"/>
    <property type="molecule type" value="Genomic_DNA"/>
</dbReference>
<dbReference type="OrthoDB" id="156345at2"/>
<name>A0A0G4K048_9GAMM</name>
<dbReference type="PANTHER" id="PTHR21064:SF1">
    <property type="entry name" value="HYDROXYLYSINE KINASE"/>
    <property type="match status" value="1"/>
</dbReference>
<dbReference type="GeneID" id="70906565"/>
<comment type="catalytic activity">
    <reaction evidence="5">
        <text>(5R)-5-hydroxy-L-lysine + GTP = (5R)-5-phosphooxy-L-lysine + GDP + H(+)</text>
        <dbReference type="Rhea" id="RHEA:19049"/>
        <dbReference type="ChEBI" id="CHEBI:15378"/>
        <dbReference type="ChEBI" id="CHEBI:37565"/>
        <dbReference type="ChEBI" id="CHEBI:57882"/>
        <dbReference type="ChEBI" id="CHEBI:58189"/>
        <dbReference type="ChEBI" id="CHEBI:58357"/>
        <dbReference type="EC" id="2.7.1.81"/>
    </reaction>
</comment>
<evidence type="ECO:0000313" key="10">
    <source>
        <dbReference type="EMBL" id="CPR19970.1"/>
    </source>
</evidence>
<dbReference type="PANTHER" id="PTHR21064">
    <property type="entry name" value="AMINOGLYCOSIDE PHOSPHOTRANSFERASE DOMAIN-CONTAINING PROTEIN-RELATED"/>
    <property type="match status" value="1"/>
</dbReference>
<dbReference type="InterPro" id="IPR050249">
    <property type="entry name" value="Pseudomonas-type_ThrB"/>
</dbReference>
<dbReference type="InterPro" id="IPR002575">
    <property type="entry name" value="Aminoglycoside_PTrfase"/>
</dbReference>
<evidence type="ECO:0000256" key="3">
    <source>
        <dbReference type="ARBA" id="ARBA00022679"/>
    </source>
</evidence>
<dbReference type="GO" id="GO:0047992">
    <property type="term" value="F:hydroxylysine kinase activity"/>
    <property type="evidence" value="ECO:0007669"/>
    <property type="project" value="UniProtKB-EC"/>
</dbReference>
<accession>A0A0G4K048</accession>
<keyword evidence="3 10" id="KW-0808">Transferase</keyword>
<protein>
    <recommendedName>
        <fullName evidence="8">Hydroxylysine kinase</fullName>
        <ecNumber evidence="7">2.7.1.81</ecNumber>
    </recommendedName>
</protein>
<comment type="subcellular location">
    <subcellularLocation>
        <location evidence="1">Cytoplasm</location>
    </subcellularLocation>
</comment>
<evidence type="ECO:0000256" key="4">
    <source>
        <dbReference type="ARBA" id="ARBA00022777"/>
    </source>
</evidence>